<evidence type="ECO:0000313" key="4">
    <source>
        <dbReference type="Proteomes" id="UP000186817"/>
    </source>
</evidence>
<comment type="caution">
    <text evidence="3">The sequence shown here is derived from an EMBL/GenBank/DDBJ whole genome shotgun (WGS) entry which is preliminary data.</text>
</comment>
<dbReference type="OrthoDB" id="5519740at2759"/>
<evidence type="ECO:0000256" key="2">
    <source>
        <dbReference type="SAM" id="MobiDB-lite"/>
    </source>
</evidence>
<feature type="region of interest" description="Disordered" evidence="2">
    <location>
        <begin position="242"/>
        <end position="284"/>
    </location>
</feature>
<protein>
    <submittedName>
        <fullName evidence="3">Uncharacterized protein</fullName>
    </submittedName>
</protein>
<reference evidence="3 4" key="1">
    <citation type="submission" date="2016-02" db="EMBL/GenBank/DDBJ databases">
        <title>Genome analysis of coral dinoflagellate symbionts highlights evolutionary adaptations to a symbiotic lifestyle.</title>
        <authorList>
            <person name="Aranda M."/>
            <person name="Li Y."/>
            <person name="Liew Y.J."/>
            <person name="Baumgarten S."/>
            <person name="Simakov O."/>
            <person name="Wilson M."/>
            <person name="Piel J."/>
            <person name="Ashoor H."/>
            <person name="Bougouffa S."/>
            <person name="Bajic V.B."/>
            <person name="Ryu T."/>
            <person name="Ravasi T."/>
            <person name="Bayer T."/>
            <person name="Micklem G."/>
            <person name="Kim H."/>
            <person name="Bhak J."/>
            <person name="Lajeunesse T.C."/>
            <person name="Voolstra C.R."/>
        </authorList>
    </citation>
    <scope>NUCLEOTIDE SEQUENCE [LARGE SCALE GENOMIC DNA]</scope>
    <source>
        <strain evidence="3 4">CCMP2467</strain>
    </source>
</reference>
<feature type="compositionally biased region" description="Low complexity" evidence="2">
    <location>
        <begin position="76"/>
        <end position="85"/>
    </location>
</feature>
<proteinExistence type="predicted"/>
<organism evidence="3 4">
    <name type="scientific">Symbiodinium microadriaticum</name>
    <name type="common">Dinoflagellate</name>
    <name type="synonym">Zooxanthella microadriatica</name>
    <dbReference type="NCBI Taxonomy" id="2951"/>
    <lineage>
        <taxon>Eukaryota</taxon>
        <taxon>Sar</taxon>
        <taxon>Alveolata</taxon>
        <taxon>Dinophyceae</taxon>
        <taxon>Suessiales</taxon>
        <taxon>Symbiodiniaceae</taxon>
        <taxon>Symbiodinium</taxon>
    </lineage>
</organism>
<feature type="compositionally biased region" description="Basic and acidic residues" evidence="2">
    <location>
        <begin position="263"/>
        <end position="283"/>
    </location>
</feature>
<evidence type="ECO:0000256" key="1">
    <source>
        <dbReference type="SAM" id="Coils"/>
    </source>
</evidence>
<dbReference type="EMBL" id="LSRX01001992">
    <property type="protein sequence ID" value="OLP76549.1"/>
    <property type="molecule type" value="Genomic_DNA"/>
</dbReference>
<feature type="coiled-coil region" evidence="1">
    <location>
        <begin position="802"/>
        <end position="832"/>
    </location>
</feature>
<keyword evidence="1" id="KW-0175">Coiled coil</keyword>
<feature type="compositionally biased region" description="Low complexity" evidence="2">
    <location>
        <begin position="168"/>
        <end position="177"/>
    </location>
</feature>
<feature type="compositionally biased region" description="Polar residues" evidence="2">
    <location>
        <begin position="12"/>
        <end position="24"/>
    </location>
</feature>
<feature type="region of interest" description="Disordered" evidence="2">
    <location>
        <begin position="1"/>
        <end position="88"/>
    </location>
</feature>
<feature type="compositionally biased region" description="Polar residues" evidence="2">
    <location>
        <begin position="1302"/>
        <end position="1311"/>
    </location>
</feature>
<dbReference type="Proteomes" id="UP000186817">
    <property type="component" value="Unassembled WGS sequence"/>
</dbReference>
<feature type="region of interest" description="Disordered" evidence="2">
    <location>
        <begin position="154"/>
        <end position="211"/>
    </location>
</feature>
<gene>
    <name evidence="3" type="ORF">AK812_SmicGene43500</name>
</gene>
<accession>A0A1Q9C0W4</accession>
<feature type="compositionally biased region" description="Low complexity" evidence="2">
    <location>
        <begin position="186"/>
        <end position="200"/>
    </location>
</feature>
<feature type="region of interest" description="Disordered" evidence="2">
    <location>
        <begin position="324"/>
        <end position="363"/>
    </location>
</feature>
<keyword evidence="4" id="KW-1185">Reference proteome</keyword>
<feature type="region of interest" description="Disordered" evidence="2">
    <location>
        <begin position="1302"/>
        <end position="1343"/>
    </location>
</feature>
<evidence type="ECO:0000313" key="3">
    <source>
        <dbReference type="EMBL" id="OLP76549.1"/>
    </source>
</evidence>
<name>A0A1Q9C0W4_SYMMI</name>
<sequence length="1343" mass="148757">MDRYISAEKMAFTSSTLAPPSMGSSGRPEASRANRDVPLSQSASPSPAMPSPRCAEAPRCAASSPVCRPRPRLRRPSSPGSPTRSVGQRLYNEGMCLIQRRKEFVEKVVALDKEDLQRKAKELLALGSRLHESTGSLGRLGGWRLCQEQRLPGRACRTQGSPRRRRPSQTPSSSRISNGSSQMLEVTQLPSLPLTPSQPVCERTEEARASTETYNELDVLRQKLGLLSLGADLLRRKLQEAEEAKQGQLPVDHAAQAASPSRVSHERRLSGKPQSQREHENESLLRSPVTYLPLQASCSDGQLSSRGPGLEPEFLENPMMVHRSRSAGSPLLTPSPQAREHDGMTSESESPKAPTSGPSPLGDLELLPEGLREVLRPVERENARLLAALARSRLCEAQLRSRNAELAELAEGPRLRPDAGASRVAGSEGSLEGLQVKGILQLRREDEALELQHLEINLAEIVALTLLLRLRDSTTGFRQSSVDALRDALEHCRSELASAQVAAADECHSDAMASMAEAPWALLQTASDEARRLRKLRKQQSSVQENGYSMLLTLSERCVAEEQRCVHGALGKLEAEEQLVVCESDLESKAALEKNLECTELHELDLVQQRLEESIRLTGDFQEESLKWKGQAKQCACIQRDLADKAWRYSKQLEENALELEMEVEVAAQQSRPSVGDVFHVQTLVKPLDTAARGRRREAGELSRALSEASELRRSLAGAKSEKSLALRCEKEASKDWKRLSKRSSGFREALKQELSCLAELREACKGIEAEGQEMLSEHRKVWKEETWQREEDRKDGTSSLAEAVHSEVAAAKEEAEVAKKLRVELREMRARQQHSLRHRSPSASDGLLELVELEHSVQQRVAKRDRQLQQLRLSLNNSLDSQAPLLGSPAHGQGPWRMVNAANMTSASTPPSPVAPSMSPPMSVCITNTIQVGRDTPPITQVPLVAMKRPFGLLMLVSTSLAAGPTPVPMGNLTQSQALRGSQAAAAQAEKKQKTDQTVEVTKCLLLQYEYVDGILEKRAPHRAGLIDRHEVEALVKDDPYFTNGLVPSYVIRDWNVVLGSAMRCSSLAVQGRILQAMTDLKIGHPAPKLSRARTMELYERNSWLTRSTSDTSVTMRLDGPHPLRMARMASTHFQQGRATEETPDQRWFKTSATSFAKYGIYPGQGLKGMYMRDPHTGVWFKDTPERLWHKELEKPPPSSVSKSNKDFVPLYALHVLQFLFGKHVLQFFRFDLKAASMPCRLVLLALCSMSVEGLQGEGYTDASEILLEMERAQTFGSEYLKQKQSEAFVATKAASLLQVNKGPSASQGQAGEARQNRFNPFKPDPALMRSTNPELIEDEDD</sequence>